<gene>
    <name evidence="2" type="ORF">ACFQRB_06560</name>
</gene>
<evidence type="ECO:0000259" key="1">
    <source>
        <dbReference type="SMART" id="SM00065"/>
    </source>
</evidence>
<dbReference type="Gene3D" id="3.30.450.40">
    <property type="match status" value="1"/>
</dbReference>
<feature type="domain" description="GAF" evidence="1">
    <location>
        <begin position="61"/>
        <end position="208"/>
    </location>
</feature>
<evidence type="ECO:0000313" key="3">
    <source>
        <dbReference type="Proteomes" id="UP001596368"/>
    </source>
</evidence>
<dbReference type="AlphaFoldDB" id="A0ABD5XT99"/>
<dbReference type="InterPro" id="IPR029016">
    <property type="entry name" value="GAF-like_dom_sf"/>
</dbReference>
<accession>A0ABD5XT99</accession>
<evidence type="ECO:0000313" key="2">
    <source>
        <dbReference type="EMBL" id="MFC7136300.1"/>
    </source>
</evidence>
<sequence length="212" mass="23124">MRALFRAGATDHLPVAGADDHAALAARLETAVEAYHERQRKDRGAATLRRLGDAIAGAPTDVDAAIDGVLEAVRDTYEVDYAGLARIRDDEFRFVAGRGTATLCESLAETVPLENTYCETTVAEGRTVASNADGGIADRGRPAIGRRLGLQCYLGTPVSVDGDLFGTLCVVDRSRRRGFAGWERTGIEVAARWIARELEHDREKARLRRERD</sequence>
<dbReference type="EMBL" id="JBHSZG010000001">
    <property type="protein sequence ID" value="MFC7136300.1"/>
    <property type="molecule type" value="Genomic_DNA"/>
</dbReference>
<proteinExistence type="predicted"/>
<dbReference type="SUPFAM" id="SSF55781">
    <property type="entry name" value="GAF domain-like"/>
    <property type="match status" value="1"/>
</dbReference>
<dbReference type="Proteomes" id="UP001596368">
    <property type="component" value="Unassembled WGS sequence"/>
</dbReference>
<dbReference type="SMART" id="SM00065">
    <property type="entry name" value="GAF"/>
    <property type="match status" value="1"/>
</dbReference>
<dbReference type="InterPro" id="IPR003018">
    <property type="entry name" value="GAF"/>
</dbReference>
<dbReference type="Pfam" id="PF01590">
    <property type="entry name" value="GAF"/>
    <property type="match status" value="1"/>
</dbReference>
<keyword evidence="3" id="KW-1185">Reference proteome</keyword>
<name>A0ABD5XT99_9EURY</name>
<organism evidence="2 3">
    <name type="scientific">Halobaculum litoreum</name>
    <dbReference type="NCBI Taxonomy" id="3031998"/>
    <lineage>
        <taxon>Archaea</taxon>
        <taxon>Methanobacteriati</taxon>
        <taxon>Methanobacteriota</taxon>
        <taxon>Stenosarchaea group</taxon>
        <taxon>Halobacteria</taxon>
        <taxon>Halobacteriales</taxon>
        <taxon>Haloferacaceae</taxon>
        <taxon>Halobaculum</taxon>
    </lineage>
</organism>
<protein>
    <submittedName>
        <fullName evidence="2">GAF domain-containing protein</fullName>
    </submittedName>
</protein>
<reference evidence="2 3" key="1">
    <citation type="journal article" date="2019" name="Int. J. Syst. Evol. Microbiol.">
        <title>The Global Catalogue of Microorganisms (GCM) 10K type strain sequencing project: providing services to taxonomists for standard genome sequencing and annotation.</title>
        <authorList>
            <consortium name="The Broad Institute Genomics Platform"/>
            <consortium name="The Broad Institute Genome Sequencing Center for Infectious Disease"/>
            <person name="Wu L."/>
            <person name="Ma J."/>
        </authorList>
    </citation>
    <scope>NUCLEOTIDE SEQUENCE [LARGE SCALE GENOMIC DNA]</scope>
    <source>
        <strain evidence="2 3">DT92</strain>
    </source>
</reference>
<comment type="caution">
    <text evidence="2">The sequence shown here is derived from an EMBL/GenBank/DDBJ whole genome shotgun (WGS) entry which is preliminary data.</text>
</comment>